<name>A0A411YAT7_9ACTN</name>
<sequence>MGPSAFGWEPHPEVWLLAGGLLVAYAAVLRSRTPGAPATRAVSRSQLWAFAAGVLVLWLTLDWPLHALASEMLAAHMVQHLLLAFVAVPLLLLGLPGWLLRGMLSPAPLRAAWRWLTRPLTALLLFNSALIALHWPALVNTAATHHLLHTGTHLALVAVAFVLWWPVLSPLPEMPPLEYPWAIAYLFAQSTLPAVPASVLTYGGEAWFDAYALTAPLWGLDPLLDQQIAGLVFKIGGVLLLWGVILALFLRWHYEEENGAPDIRYWRDVAPELPQGARHPRRADPPPEP</sequence>
<organism evidence="7 8">
    <name type="scientific">Egibacter rhizosphaerae</name>
    <dbReference type="NCBI Taxonomy" id="1670831"/>
    <lineage>
        <taxon>Bacteria</taxon>
        <taxon>Bacillati</taxon>
        <taxon>Actinomycetota</taxon>
        <taxon>Nitriliruptoria</taxon>
        <taxon>Egibacterales</taxon>
        <taxon>Egibacteraceae</taxon>
        <taxon>Egibacter</taxon>
    </lineage>
</organism>
<feature type="transmembrane region" description="Helical" evidence="6">
    <location>
        <begin position="12"/>
        <end position="29"/>
    </location>
</feature>
<evidence type="ECO:0000256" key="1">
    <source>
        <dbReference type="ARBA" id="ARBA00004651"/>
    </source>
</evidence>
<dbReference type="KEGG" id="erz:ER308_01040"/>
<accession>A0A411YAT7</accession>
<evidence type="ECO:0000313" key="7">
    <source>
        <dbReference type="EMBL" id="QBI18292.1"/>
    </source>
</evidence>
<keyword evidence="8" id="KW-1185">Reference proteome</keyword>
<evidence type="ECO:0000256" key="2">
    <source>
        <dbReference type="ARBA" id="ARBA00022475"/>
    </source>
</evidence>
<dbReference type="EMBL" id="CP036402">
    <property type="protein sequence ID" value="QBI18292.1"/>
    <property type="molecule type" value="Genomic_DNA"/>
</dbReference>
<gene>
    <name evidence="7" type="ORF">ER308_01040</name>
</gene>
<keyword evidence="5 6" id="KW-0472">Membrane</keyword>
<keyword evidence="2" id="KW-1003">Cell membrane</keyword>
<feature type="transmembrane region" description="Helical" evidence="6">
    <location>
        <begin position="81"/>
        <end position="100"/>
    </location>
</feature>
<evidence type="ECO:0000256" key="6">
    <source>
        <dbReference type="SAM" id="Phobius"/>
    </source>
</evidence>
<dbReference type="Proteomes" id="UP000291469">
    <property type="component" value="Chromosome"/>
</dbReference>
<reference evidence="7 8" key="1">
    <citation type="submission" date="2019-01" db="EMBL/GenBank/DDBJ databases">
        <title>Egibacter rhizosphaerae EGI 80759T.</title>
        <authorList>
            <person name="Chen D.-D."/>
            <person name="Tian Y."/>
            <person name="Jiao J.-Y."/>
            <person name="Zhang X.-T."/>
            <person name="Zhang Y.-G."/>
            <person name="Zhang Y."/>
            <person name="Xiao M."/>
            <person name="Shu W.-S."/>
            <person name="Li W.-J."/>
        </authorList>
    </citation>
    <scope>NUCLEOTIDE SEQUENCE [LARGE SCALE GENOMIC DNA]</scope>
    <source>
        <strain evidence="7 8">EGI 80759</strain>
    </source>
</reference>
<dbReference type="RefSeq" id="WP_131153290.1">
    <property type="nucleotide sequence ID" value="NZ_CP036402.1"/>
</dbReference>
<protein>
    <submittedName>
        <fullName evidence="7">Cytochrome c oxidase assembly protein</fullName>
    </submittedName>
</protein>
<dbReference type="Pfam" id="PF09678">
    <property type="entry name" value="Caa3_CtaG"/>
    <property type="match status" value="1"/>
</dbReference>
<keyword evidence="4 6" id="KW-1133">Transmembrane helix</keyword>
<feature type="transmembrane region" description="Helical" evidence="6">
    <location>
        <begin position="41"/>
        <end position="61"/>
    </location>
</feature>
<dbReference type="AlphaFoldDB" id="A0A411YAT7"/>
<feature type="transmembrane region" description="Helical" evidence="6">
    <location>
        <begin position="228"/>
        <end position="250"/>
    </location>
</feature>
<evidence type="ECO:0000256" key="3">
    <source>
        <dbReference type="ARBA" id="ARBA00022692"/>
    </source>
</evidence>
<dbReference type="OrthoDB" id="9808789at2"/>
<evidence type="ECO:0000313" key="8">
    <source>
        <dbReference type="Proteomes" id="UP000291469"/>
    </source>
</evidence>
<proteinExistence type="predicted"/>
<evidence type="ECO:0000256" key="5">
    <source>
        <dbReference type="ARBA" id="ARBA00023136"/>
    </source>
</evidence>
<feature type="transmembrane region" description="Helical" evidence="6">
    <location>
        <begin position="151"/>
        <end position="171"/>
    </location>
</feature>
<dbReference type="GO" id="GO:0005886">
    <property type="term" value="C:plasma membrane"/>
    <property type="evidence" value="ECO:0007669"/>
    <property type="project" value="UniProtKB-SubCell"/>
</dbReference>
<evidence type="ECO:0000256" key="4">
    <source>
        <dbReference type="ARBA" id="ARBA00022989"/>
    </source>
</evidence>
<dbReference type="InterPro" id="IPR019108">
    <property type="entry name" value="Caa3_assmbl_CtaG-rel"/>
</dbReference>
<feature type="transmembrane region" description="Helical" evidence="6">
    <location>
        <begin position="120"/>
        <end position="139"/>
    </location>
</feature>
<comment type="subcellular location">
    <subcellularLocation>
        <location evidence="1">Cell membrane</location>
        <topology evidence="1">Multi-pass membrane protein</topology>
    </subcellularLocation>
</comment>
<feature type="transmembrane region" description="Helical" evidence="6">
    <location>
        <begin position="183"/>
        <end position="208"/>
    </location>
</feature>
<keyword evidence="3 6" id="KW-0812">Transmembrane</keyword>